<dbReference type="InterPro" id="IPR029063">
    <property type="entry name" value="SAM-dependent_MTases_sf"/>
</dbReference>
<proteinExistence type="predicted"/>
<evidence type="ECO:0000313" key="1">
    <source>
        <dbReference type="EMBL" id="CAB4151552.1"/>
    </source>
</evidence>
<accession>A0A6J5MYP0</accession>
<dbReference type="Gene3D" id="3.40.50.150">
    <property type="entry name" value="Vaccinia Virus protein VP39"/>
    <property type="match status" value="1"/>
</dbReference>
<organism evidence="1">
    <name type="scientific">uncultured Caudovirales phage</name>
    <dbReference type="NCBI Taxonomy" id="2100421"/>
    <lineage>
        <taxon>Viruses</taxon>
        <taxon>Duplodnaviria</taxon>
        <taxon>Heunggongvirae</taxon>
        <taxon>Uroviricota</taxon>
        <taxon>Caudoviricetes</taxon>
        <taxon>Peduoviridae</taxon>
        <taxon>Maltschvirus</taxon>
        <taxon>Maltschvirus maltsch</taxon>
    </lineage>
</organism>
<name>A0A6J5MYP0_9CAUD</name>
<gene>
    <name evidence="1" type="ORF">UFOVP585_24</name>
</gene>
<protein>
    <submittedName>
        <fullName evidence="1">Uncharacterized protein</fullName>
    </submittedName>
</protein>
<reference evidence="1" key="1">
    <citation type="submission" date="2020-04" db="EMBL/GenBank/DDBJ databases">
        <authorList>
            <person name="Chiriac C."/>
            <person name="Salcher M."/>
            <person name="Ghai R."/>
            <person name="Kavagutti S V."/>
        </authorList>
    </citation>
    <scope>NUCLEOTIDE SEQUENCE</scope>
</reference>
<dbReference type="SUPFAM" id="SSF53335">
    <property type="entry name" value="S-adenosyl-L-methionine-dependent methyltransferases"/>
    <property type="match status" value="1"/>
</dbReference>
<dbReference type="EMBL" id="LR796562">
    <property type="protein sequence ID" value="CAB4151552.1"/>
    <property type="molecule type" value="Genomic_DNA"/>
</dbReference>
<sequence length="191" mass="21730">MSSSYRRSLEAWLKDLDVTAKVVFDIGGSQLPVNNRVKSWKVGKSYIIDMESPHKESPAPDFPADLNLPFDLTIKADLIFCLEVFEYIYDPFTALVNIRDLLVNHGVVKGRAYISFPFAYPVHEPREDDSLRYTEYGIKKLCDAVGLTIINMISRRSDTDALAQAYAIERMRPAKGYDHSIIGWIVEVRVP</sequence>